<name>A0A1A9UWY2_GLOAU</name>
<proteinExistence type="predicted"/>
<evidence type="ECO:0000256" key="5">
    <source>
        <dbReference type="ARBA" id="ARBA00012483"/>
    </source>
</evidence>
<evidence type="ECO:0000256" key="20">
    <source>
        <dbReference type="SAM" id="MobiDB-lite"/>
    </source>
</evidence>
<keyword evidence="15 21" id="KW-0472">Membrane</keyword>
<evidence type="ECO:0000256" key="18">
    <source>
        <dbReference type="ARBA" id="ARBA00043185"/>
    </source>
</evidence>
<evidence type="ECO:0000313" key="24">
    <source>
        <dbReference type="Proteomes" id="UP000078200"/>
    </source>
</evidence>
<evidence type="ECO:0000256" key="17">
    <source>
        <dbReference type="ARBA" id="ARBA00043044"/>
    </source>
</evidence>
<keyword evidence="12" id="KW-0862">Zinc</keyword>
<dbReference type="PROSITE" id="PS51292">
    <property type="entry name" value="ZF_RING_CH"/>
    <property type="match status" value="1"/>
</dbReference>
<dbReference type="InterPro" id="IPR011016">
    <property type="entry name" value="Znf_RING-CH"/>
</dbReference>
<evidence type="ECO:0000256" key="8">
    <source>
        <dbReference type="ARBA" id="ARBA00022723"/>
    </source>
</evidence>
<dbReference type="SUPFAM" id="SSF57850">
    <property type="entry name" value="RING/U-box"/>
    <property type="match status" value="1"/>
</dbReference>
<evidence type="ECO:0000256" key="4">
    <source>
        <dbReference type="ARBA" id="ARBA00004906"/>
    </source>
</evidence>
<keyword evidence="9" id="KW-0863">Zinc-finger</keyword>
<evidence type="ECO:0000256" key="13">
    <source>
        <dbReference type="ARBA" id="ARBA00022989"/>
    </source>
</evidence>
<keyword evidence="11" id="KW-1000">Mitochondrion outer membrane</keyword>
<evidence type="ECO:0000256" key="7">
    <source>
        <dbReference type="ARBA" id="ARBA00022692"/>
    </source>
</evidence>
<organism evidence="23 24">
    <name type="scientific">Glossina austeni</name>
    <name type="common">Savannah tsetse fly</name>
    <dbReference type="NCBI Taxonomy" id="7395"/>
    <lineage>
        <taxon>Eukaryota</taxon>
        <taxon>Metazoa</taxon>
        <taxon>Ecdysozoa</taxon>
        <taxon>Arthropoda</taxon>
        <taxon>Hexapoda</taxon>
        <taxon>Insecta</taxon>
        <taxon>Pterygota</taxon>
        <taxon>Neoptera</taxon>
        <taxon>Endopterygota</taxon>
        <taxon>Diptera</taxon>
        <taxon>Brachycera</taxon>
        <taxon>Muscomorpha</taxon>
        <taxon>Hippoboscoidea</taxon>
        <taxon>Glossinidae</taxon>
        <taxon>Glossina</taxon>
    </lineage>
</organism>
<evidence type="ECO:0000259" key="22">
    <source>
        <dbReference type="PROSITE" id="PS51292"/>
    </source>
</evidence>
<keyword evidence="8" id="KW-0479">Metal-binding</keyword>
<feature type="transmembrane region" description="Helical" evidence="21">
    <location>
        <begin position="328"/>
        <end position="350"/>
    </location>
</feature>
<feature type="compositionally biased region" description="Polar residues" evidence="20">
    <location>
        <begin position="1"/>
        <end position="13"/>
    </location>
</feature>
<comment type="subcellular location">
    <subcellularLocation>
        <location evidence="2">Mitochondrion membrane</location>
        <topology evidence="2">Multi-pass membrane protein</topology>
    </subcellularLocation>
    <subcellularLocation>
        <location evidence="3">Mitochondrion outer membrane</location>
    </subcellularLocation>
</comment>
<evidence type="ECO:0000256" key="11">
    <source>
        <dbReference type="ARBA" id="ARBA00022787"/>
    </source>
</evidence>
<protein>
    <recommendedName>
        <fullName evidence="16">E3 ubiquitin-protein ligase MARCHF5</fullName>
        <ecNumber evidence="5">2.3.2.27</ecNumber>
    </recommendedName>
    <alternativeName>
        <fullName evidence="18">Membrane-associated RING finger protein 5</fullName>
    </alternativeName>
    <alternativeName>
        <fullName evidence="17">Membrane-associated RING-CH protein V</fullName>
    </alternativeName>
    <alternativeName>
        <fullName evidence="19">RING-type E3 ubiquitin transferase MARCHF5</fullName>
    </alternativeName>
</protein>
<feature type="region of interest" description="Disordered" evidence="20">
    <location>
        <begin position="1"/>
        <end position="30"/>
    </location>
</feature>
<dbReference type="GO" id="GO:0008270">
    <property type="term" value="F:zinc ion binding"/>
    <property type="evidence" value="ECO:0007669"/>
    <property type="project" value="UniProtKB-KW"/>
</dbReference>
<dbReference type="CDD" id="cd16701">
    <property type="entry name" value="RING_CH-C4HC3_MARCH5"/>
    <property type="match status" value="1"/>
</dbReference>
<accession>A0A1A9UWY2</accession>
<feature type="transmembrane region" description="Helical" evidence="21">
    <location>
        <begin position="188"/>
        <end position="208"/>
    </location>
</feature>
<feature type="compositionally biased region" description="Low complexity" evidence="20">
    <location>
        <begin position="382"/>
        <end position="392"/>
    </location>
</feature>
<dbReference type="GO" id="GO:0061630">
    <property type="term" value="F:ubiquitin protein ligase activity"/>
    <property type="evidence" value="ECO:0007669"/>
    <property type="project" value="UniProtKB-EC"/>
</dbReference>
<evidence type="ECO:0000256" key="9">
    <source>
        <dbReference type="ARBA" id="ARBA00022771"/>
    </source>
</evidence>
<dbReference type="PANTHER" id="PTHR46283">
    <property type="entry name" value="E3 UBIQUITIN-PROTEIN LIGASE MARCH5"/>
    <property type="match status" value="1"/>
</dbReference>
<evidence type="ECO:0000313" key="23">
    <source>
        <dbReference type="EnsemblMetazoa" id="GAUT018486-PA"/>
    </source>
</evidence>
<comment type="catalytic activity">
    <reaction evidence="1">
        <text>S-ubiquitinyl-[E2 ubiquitin-conjugating enzyme]-L-cysteine + [acceptor protein]-L-lysine = [E2 ubiquitin-conjugating enzyme]-L-cysteine + N(6)-ubiquitinyl-[acceptor protein]-L-lysine.</text>
        <dbReference type="EC" id="2.3.2.27"/>
    </reaction>
</comment>
<keyword evidence="24" id="KW-1185">Reference proteome</keyword>
<dbReference type="Proteomes" id="UP000078200">
    <property type="component" value="Unassembled WGS sequence"/>
</dbReference>
<keyword evidence="10" id="KW-0833">Ubl conjugation pathway</keyword>
<dbReference type="Gene3D" id="3.30.40.10">
    <property type="entry name" value="Zinc/RING finger domain, C3HC4 (zinc finger)"/>
    <property type="match status" value="1"/>
</dbReference>
<evidence type="ECO:0000256" key="19">
    <source>
        <dbReference type="ARBA" id="ARBA00043231"/>
    </source>
</evidence>
<evidence type="ECO:0000256" key="15">
    <source>
        <dbReference type="ARBA" id="ARBA00023136"/>
    </source>
</evidence>
<keyword evidence="13 21" id="KW-1133">Transmembrane helix</keyword>
<feature type="region of interest" description="Disordered" evidence="20">
    <location>
        <begin position="380"/>
        <end position="399"/>
    </location>
</feature>
<evidence type="ECO:0000256" key="10">
    <source>
        <dbReference type="ARBA" id="ARBA00022786"/>
    </source>
</evidence>
<evidence type="ECO:0000256" key="2">
    <source>
        <dbReference type="ARBA" id="ARBA00004225"/>
    </source>
</evidence>
<dbReference type="FunFam" id="3.30.40.10:FF:000262">
    <property type="entry name" value="E3 ubiquitin-protein ligase MARCH5"/>
    <property type="match status" value="1"/>
</dbReference>
<sequence length="433" mass="48449">MSEEASGSNTITTEAIIEAPSSSTSRDVKHSDRTCIEAVESTDALFLKEETIEDNDKQLHVQDDEPGSSLQVLNLNEIVVQSSGSKQQSESQRQESVDGERSCWICFATDEDNGLAAWVQPCKCRGSTKWVHQSCLYRWVDEKQKGNALRSVSCQQCQTEYIIVFPQMGKIANMLEAFDYLIKRVSPFLAAGVFVGSLYWTAVTYGAVTFLQIVGHKKGLALMENGDPLILLIGLPAIPVALVLGRMIRWEDAVIRLIRNRRSVARKFPLMSFIIPYPEEDEEQTAQNPVTPTLSDPVSATRIFCGALLLPTISSIVGRLLFESIENTLHRTLLGGLTFITVKGILKIYLKQQQYTRRKKRRIVDYTEENVRTYVNRTGVRQQQQQQQQQQQHGGGNVAAAQNIQPQQASLHQQQAAAQIRIPGESNIRDSLV</sequence>
<feature type="domain" description="RING-CH-type" evidence="22">
    <location>
        <begin position="95"/>
        <end position="164"/>
    </location>
</feature>
<evidence type="ECO:0000256" key="14">
    <source>
        <dbReference type="ARBA" id="ARBA00023128"/>
    </source>
</evidence>
<dbReference type="EC" id="2.3.2.27" evidence="5"/>
<dbReference type="GO" id="GO:0005741">
    <property type="term" value="C:mitochondrial outer membrane"/>
    <property type="evidence" value="ECO:0007669"/>
    <property type="project" value="UniProtKB-SubCell"/>
</dbReference>
<reference evidence="23" key="1">
    <citation type="submission" date="2020-05" db="UniProtKB">
        <authorList>
            <consortium name="EnsemblMetazoa"/>
        </authorList>
    </citation>
    <scope>IDENTIFICATION</scope>
    <source>
        <strain evidence="23">TTRI</strain>
    </source>
</reference>
<dbReference type="Pfam" id="PF12906">
    <property type="entry name" value="RINGv"/>
    <property type="match status" value="1"/>
</dbReference>
<keyword evidence="7 21" id="KW-0812">Transmembrane</keyword>
<evidence type="ECO:0000256" key="6">
    <source>
        <dbReference type="ARBA" id="ARBA00022679"/>
    </source>
</evidence>
<feature type="transmembrane region" description="Helical" evidence="21">
    <location>
        <begin position="228"/>
        <end position="248"/>
    </location>
</feature>
<evidence type="ECO:0000256" key="1">
    <source>
        <dbReference type="ARBA" id="ARBA00000900"/>
    </source>
</evidence>
<dbReference type="InterPro" id="IPR013083">
    <property type="entry name" value="Znf_RING/FYVE/PHD"/>
</dbReference>
<feature type="transmembrane region" description="Helical" evidence="21">
    <location>
        <begin position="303"/>
        <end position="322"/>
    </location>
</feature>
<evidence type="ECO:0000256" key="16">
    <source>
        <dbReference type="ARBA" id="ARBA00040151"/>
    </source>
</evidence>
<evidence type="ECO:0000256" key="3">
    <source>
        <dbReference type="ARBA" id="ARBA00004294"/>
    </source>
</evidence>
<evidence type="ECO:0000256" key="12">
    <source>
        <dbReference type="ARBA" id="ARBA00022833"/>
    </source>
</evidence>
<dbReference type="SMART" id="SM00744">
    <property type="entry name" value="RINGv"/>
    <property type="match status" value="1"/>
</dbReference>
<evidence type="ECO:0000256" key="21">
    <source>
        <dbReference type="SAM" id="Phobius"/>
    </source>
</evidence>
<comment type="pathway">
    <text evidence="4">Protein modification; protein ubiquitination.</text>
</comment>
<keyword evidence="6" id="KW-0808">Transferase</keyword>
<dbReference type="AlphaFoldDB" id="A0A1A9UWY2"/>
<keyword evidence="14" id="KW-0496">Mitochondrion</keyword>
<dbReference type="EnsemblMetazoa" id="GAUT018486-RA">
    <property type="protein sequence ID" value="GAUT018486-PA"/>
    <property type="gene ID" value="GAUT018486"/>
</dbReference>
<dbReference type="STRING" id="7395.A0A1A9UWY2"/>
<dbReference type="VEuPathDB" id="VectorBase:GAUT018486"/>